<feature type="transmembrane region" description="Helical" evidence="1">
    <location>
        <begin position="213"/>
        <end position="233"/>
    </location>
</feature>
<evidence type="ECO:0000259" key="2">
    <source>
        <dbReference type="Pfam" id="PF04235"/>
    </source>
</evidence>
<keyword evidence="1" id="KW-1133">Transmembrane helix</keyword>
<keyword evidence="4" id="KW-1185">Reference proteome</keyword>
<accession>A0A2D2AU30</accession>
<dbReference type="PANTHER" id="PTHR30590:SF2">
    <property type="entry name" value="INNER MEMBRANE PROTEIN"/>
    <property type="match status" value="1"/>
</dbReference>
<feature type="transmembrane region" description="Helical" evidence="1">
    <location>
        <begin position="60"/>
        <end position="86"/>
    </location>
</feature>
<feature type="transmembrane region" description="Helical" evidence="1">
    <location>
        <begin position="20"/>
        <end position="40"/>
    </location>
</feature>
<dbReference type="Pfam" id="PF04235">
    <property type="entry name" value="DUF418"/>
    <property type="match status" value="1"/>
</dbReference>
<dbReference type="AlphaFoldDB" id="A0A2D2AU30"/>
<feature type="transmembrane region" description="Helical" evidence="1">
    <location>
        <begin position="322"/>
        <end position="343"/>
    </location>
</feature>
<dbReference type="InterPro" id="IPR052529">
    <property type="entry name" value="Bact_Transport_Assoc"/>
</dbReference>
<feature type="transmembrane region" description="Helical" evidence="1">
    <location>
        <begin position="121"/>
        <end position="141"/>
    </location>
</feature>
<dbReference type="OrthoDB" id="9807744at2"/>
<dbReference type="RefSeq" id="WP_099620774.1">
    <property type="nucleotide sequence ID" value="NZ_CP024201.1"/>
</dbReference>
<gene>
    <name evidence="3" type="ORF">CSW64_03370</name>
</gene>
<keyword evidence="1" id="KW-0812">Transmembrane</keyword>
<dbReference type="PANTHER" id="PTHR30590">
    <property type="entry name" value="INNER MEMBRANE PROTEIN"/>
    <property type="match status" value="1"/>
</dbReference>
<feature type="transmembrane region" description="Helical" evidence="1">
    <location>
        <begin position="288"/>
        <end position="310"/>
    </location>
</feature>
<name>A0A2D2AU30_9CAUL</name>
<proteinExistence type="predicted"/>
<evidence type="ECO:0000256" key="1">
    <source>
        <dbReference type="SAM" id="Phobius"/>
    </source>
</evidence>
<protein>
    <recommendedName>
        <fullName evidence="2">DUF418 domain-containing protein</fullName>
    </recommendedName>
</protein>
<keyword evidence="1" id="KW-0472">Membrane</keyword>
<evidence type="ECO:0000313" key="4">
    <source>
        <dbReference type="Proteomes" id="UP000228945"/>
    </source>
</evidence>
<dbReference type="KEGG" id="cmb:CSW64_03370"/>
<feature type="transmembrane region" description="Helical" evidence="1">
    <location>
        <begin position="148"/>
        <end position="170"/>
    </location>
</feature>
<sequence>MSILNAPAAPGERIASIDALRGFALVGILLVNIVAFGAMLDWPQPFGRPDLANPDWRIWLVQNLFIEGAMRGLFSMLFGAGMLLFLREAQGAEARAGRTGLFVKRSLWLVGFGAVNGTLLLWPGDILLVYGLAAFVILPFAKLRERTLLVVAAITLAVLSVWAIDVFGVGKPEILTRETPGYLAEKAVRTAGYLTNLVYISRLTWDWTFDISTVWWVLEAAAFMLIGMALLRLGILNGKASTRFYGWMAAVGFGVALPLNAVEVWAMWKNLGAATAGTELTSQIGRTAHTLGYIGLFHLAWRALPIRLFAPLAAHGRMALTGYLGQSLVCALLFGGFGLGLWGKLNWPQLWLLVLAIAAAQAAFAMLWLRVFRFGPVEWLWRSLTYGRRQPMLRAAAA</sequence>
<feature type="transmembrane region" description="Helical" evidence="1">
    <location>
        <begin position="349"/>
        <end position="372"/>
    </location>
</feature>
<dbReference type="Proteomes" id="UP000228945">
    <property type="component" value="Chromosome"/>
</dbReference>
<dbReference type="InterPro" id="IPR007349">
    <property type="entry name" value="DUF418"/>
</dbReference>
<feature type="domain" description="DUF418" evidence="2">
    <location>
        <begin position="231"/>
        <end position="387"/>
    </location>
</feature>
<reference evidence="3 4" key="1">
    <citation type="submission" date="2017-10" db="EMBL/GenBank/DDBJ databases">
        <title>Genome sequence of Caulobacter mirabilis FWC38.</title>
        <authorList>
            <person name="Fiebig A."/>
            <person name="Crosson S."/>
        </authorList>
    </citation>
    <scope>NUCLEOTIDE SEQUENCE [LARGE SCALE GENOMIC DNA]</scope>
    <source>
        <strain evidence="3 4">FWC 38</strain>
    </source>
</reference>
<organism evidence="3 4">
    <name type="scientific">Caulobacter mirabilis</name>
    <dbReference type="NCBI Taxonomy" id="69666"/>
    <lineage>
        <taxon>Bacteria</taxon>
        <taxon>Pseudomonadati</taxon>
        <taxon>Pseudomonadota</taxon>
        <taxon>Alphaproteobacteria</taxon>
        <taxon>Caulobacterales</taxon>
        <taxon>Caulobacteraceae</taxon>
        <taxon>Caulobacter</taxon>
    </lineage>
</organism>
<dbReference type="EMBL" id="CP024201">
    <property type="protein sequence ID" value="ATQ41518.1"/>
    <property type="molecule type" value="Genomic_DNA"/>
</dbReference>
<evidence type="ECO:0000313" key="3">
    <source>
        <dbReference type="EMBL" id="ATQ41518.1"/>
    </source>
</evidence>
<feature type="transmembrane region" description="Helical" evidence="1">
    <location>
        <begin position="245"/>
        <end position="268"/>
    </location>
</feature>